<keyword evidence="3" id="KW-1185">Reference proteome</keyword>
<feature type="domain" description="SsuA/THI5-like" evidence="1">
    <location>
        <begin position="102"/>
        <end position="307"/>
    </location>
</feature>
<dbReference type="Proteomes" id="UP000562492">
    <property type="component" value="Unassembled WGS sequence"/>
</dbReference>
<gene>
    <name evidence="2" type="ORF">HNP33_000659</name>
</gene>
<dbReference type="InterPro" id="IPR015168">
    <property type="entry name" value="SsuA/THI5"/>
</dbReference>
<dbReference type="RefSeq" id="WP_233464331.1">
    <property type="nucleotide sequence ID" value="NZ_JACHKZ010000003.1"/>
</dbReference>
<protein>
    <submittedName>
        <fullName evidence="2">NitT/TauT family transport system substrate-binding protein</fullName>
    </submittedName>
</protein>
<name>A0ABR6RBT6_9BURK</name>
<dbReference type="Gene3D" id="3.40.190.10">
    <property type="entry name" value="Periplasmic binding protein-like II"/>
    <property type="match status" value="2"/>
</dbReference>
<evidence type="ECO:0000259" key="1">
    <source>
        <dbReference type="Pfam" id="PF09084"/>
    </source>
</evidence>
<proteinExistence type="predicted"/>
<dbReference type="EMBL" id="JACHKZ010000003">
    <property type="protein sequence ID" value="MBB6576611.1"/>
    <property type="molecule type" value="Genomic_DNA"/>
</dbReference>
<dbReference type="PANTHER" id="PTHR30024">
    <property type="entry name" value="ALIPHATIC SULFONATES-BINDING PROTEIN-RELATED"/>
    <property type="match status" value="1"/>
</dbReference>
<comment type="caution">
    <text evidence="2">The sequence shown here is derived from an EMBL/GenBank/DDBJ whole genome shotgun (WGS) entry which is preliminary data.</text>
</comment>
<accession>A0ABR6RBT6</accession>
<dbReference type="PANTHER" id="PTHR30024:SF2">
    <property type="entry name" value="ABC TRANSPORTER SUBSTRATE-BINDING PROTEIN"/>
    <property type="match status" value="1"/>
</dbReference>
<sequence>MKFNNQWAPVARQSKQEHLKTIANSAQPSTAASRRRALRGARKNAAAVLAATALLWGLGTGVAQAAEGQLRIAQQYGIVYLLLNVAQDQQLIEKHGKAQGVDIKVNYLQFSGGPAVNDALLSGNVDIAGAGVAPLFTLWDRTKGKQNVKGVASLGNFPYYLVSNNPAVKTIADFTDKDRIATPAVGVSVQSRVLQYASAKLWGDKEYQRLDKLQVALPHPDAAAAIIKGGTEISAHFGNPPFQELELAGNPNARIVLNSYDVLGGPASSTVLYATEKFRQESPKTYRAFVDALDESAQFIKANPDKAADIFLKSGGGGKVDKALVLQILKNPLVQFTIQPQNTVGLGQFLYKVGVIKTRPEAAKDYFFDDPRIAGGS</sequence>
<evidence type="ECO:0000313" key="2">
    <source>
        <dbReference type="EMBL" id="MBB6576611.1"/>
    </source>
</evidence>
<organism evidence="2 3">
    <name type="scientific">Comamonas odontotermitis</name>
    <dbReference type="NCBI Taxonomy" id="379895"/>
    <lineage>
        <taxon>Bacteria</taxon>
        <taxon>Pseudomonadati</taxon>
        <taxon>Pseudomonadota</taxon>
        <taxon>Betaproteobacteria</taxon>
        <taxon>Burkholderiales</taxon>
        <taxon>Comamonadaceae</taxon>
        <taxon>Comamonas</taxon>
    </lineage>
</organism>
<reference evidence="2 3" key="1">
    <citation type="submission" date="2020-08" db="EMBL/GenBank/DDBJ databases">
        <title>Functional genomics of gut bacteria from endangered species of beetles.</title>
        <authorList>
            <person name="Carlos-Shanley C."/>
        </authorList>
    </citation>
    <scope>NUCLEOTIDE SEQUENCE [LARGE SCALE GENOMIC DNA]</scope>
    <source>
        <strain evidence="2 3">S00124</strain>
    </source>
</reference>
<dbReference type="SUPFAM" id="SSF53850">
    <property type="entry name" value="Periplasmic binding protein-like II"/>
    <property type="match status" value="1"/>
</dbReference>
<dbReference type="Pfam" id="PF09084">
    <property type="entry name" value="NMT1"/>
    <property type="match status" value="1"/>
</dbReference>
<evidence type="ECO:0000313" key="3">
    <source>
        <dbReference type="Proteomes" id="UP000562492"/>
    </source>
</evidence>